<evidence type="ECO:0000313" key="1">
    <source>
        <dbReference type="EMBL" id="BAY85632.1"/>
    </source>
</evidence>
<protein>
    <submittedName>
        <fullName evidence="1">Uncharacterized protein</fullName>
    </submittedName>
</protein>
<keyword evidence="2" id="KW-1185">Reference proteome</keyword>
<evidence type="ECO:0000313" key="2">
    <source>
        <dbReference type="Proteomes" id="UP000218418"/>
    </source>
</evidence>
<proteinExistence type="predicted"/>
<reference evidence="1 2" key="1">
    <citation type="submission" date="2017-06" db="EMBL/GenBank/DDBJ databases">
        <title>Genome sequencing of cyanobaciteial culture collection at National Institute for Environmental Studies (NIES).</title>
        <authorList>
            <person name="Hirose Y."/>
            <person name="Shimura Y."/>
            <person name="Fujisawa T."/>
            <person name="Nakamura Y."/>
            <person name="Kawachi M."/>
        </authorList>
    </citation>
    <scope>NUCLEOTIDE SEQUENCE [LARGE SCALE GENOMIC DNA]</scope>
    <source>
        <strain evidence="1 2">NIES-267</strain>
    </source>
</reference>
<gene>
    <name evidence="1" type="ORF">NIES267_51330</name>
</gene>
<dbReference type="OrthoDB" id="495896at2"/>
<dbReference type="Proteomes" id="UP000218418">
    <property type="component" value="Chromosome"/>
</dbReference>
<name>A0A1Z4LWM1_9CYAN</name>
<dbReference type="EMBL" id="AP018227">
    <property type="protein sequence ID" value="BAY85632.1"/>
    <property type="molecule type" value="Genomic_DNA"/>
</dbReference>
<organism evidence="1 2">
    <name type="scientific">Calothrix parasitica NIES-267</name>
    <dbReference type="NCBI Taxonomy" id="1973488"/>
    <lineage>
        <taxon>Bacteria</taxon>
        <taxon>Bacillati</taxon>
        <taxon>Cyanobacteriota</taxon>
        <taxon>Cyanophyceae</taxon>
        <taxon>Nostocales</taxon>
        <taxon>Calotrichaceae</taxon>
        <taxon>Calothrix</taxon>
    </lineage>
</organism>
<dbReference type="AlphaFoldDB" id="A0A1Z4LWM1"/>
<accession>A0A1Z4LWM1</accession>
<sequence length="118" mass="13269">MSFAEQNLEAFIDLLENQPSLFSQDNITNLKEFIRNIPDDTEQLSTALATWYQKHSKILDAQLTVLNKSSSRTERGPGSAKLNSNISEYQLDKQALLNAIQQSSAKANKNKNKNNNRG</sequence>